<evidence type="ECO:0000259" key="1">
    <source>
        <dbReference type="Pfam" id="PF07638"/>
    </source>
</evidence>
<dbReference type="InterPro" id="IPR011517">
    <property type="entry name" value="RNA_pol_sigma70_ECF-like"/>
</dbReference>
<dbReference type="GO" id="GO:0003700">
    <property type="term" value="F:DNA-binding transcription factor activity"/>
    <property type="evidence" value="ECO:0007669"/>
    <property type="project" value="InterPro"/>
</dbReference>
<dbReference type="EMBL" id="QGKL01000029">
    <property type="protein sequence ID" value="PWQ96377.1"/>
    <property type="molecule type" value="Genomic_DNA"/>
</dbReference>
<keyword evidence="3" id="KW-1185">Reference proteome</keyword>
<dbReference type="SUPFAM" id="SSF88659">
    <property type="entry name" value="Sigma3 and sigma4 domains of RNA polymerase sigma factors"/>
    <property type="match status" value="1"/>
</dbReference>
<reference evidence="2 3" key="1">
    <citation type="submission" date="2018-05" db="EMBL/GenBank/DDBJ databases">
        <title>Leucothrix arctica sp. nov., isolated from Arctic seawater.</title>
        <authorList>
            <person name="Choi A."/>
            <person name="Baek K."/>
        </authorList>
    </citation>
    <scope>NUCLEOTIDE SEQUENCE [LARGE SCALE GENOMIC DNA]</scope>
    <source>
        <strain evidence="2 3">IMCC9719</strain>
    </source>
</reference>
<name>A0A317CDA7_9GAMM</name>
<organism evidence="2 3">
    <name type="scientific">Leucothrix arctica</name>
    <dbReference type="NCBI Taxonomy" id="1481894"/>
    <lineage>
        <taxon>Bacteria</taxon>
        <taxon>Pseudomonadati</taxon>
        <taxon>Pseudomonadota</taxon>
        <taxon>Gammaproteobacteria</taxon>
        <taxon>Thiotrichales</taxon>
        <taxon>Thiotrichaceae</taxon>
        <taxon>Leucothrix</taxon>
    </lineage>
</organism>
<gene>
    <name evidence="2" type="ORF">DKT75_10360</name>
</gene>
<dbReference type="RefSeq" id="WP_109823348.1">
    <property type="nucleotide sequence ID" value="NZ_QGKL01000029.1"/>
</dbReference>
<evidence type="ECO:0000313" key="2">
    <source>
        <dbReference type="EMBL" id="PWQ96377.1"/>
    </source>
</evidence>
<dbReference type="InterPro" id="IPR053812">
    <property type="entry name" value="HTH_Sigma70_ECF-like"/>
</dbReference>
<dbReference type="Gene3D" id="1.10.10.10">
    <property type="entry name" value="Winged helix-like DNA-binding domain superfamily/Winged helix DNA-binding domain"/>
    <property type="match status" value="1"/>
</dbReference>
<dbReference type="InterPro" id="IPR036388">
    <property type="entry name" value="WH-like_DNA-bd_sf"/>
</dbReference>
<accession>A0A317CDA7</accession>
<dbReference type="GO" id="GO:0006352">
    <property type="term" value="P:DNA-templated transcription initiation"/>
    <property type="evidence" value="ECO:0007669"/>
    <property type="project" value="InterPro"/>
</dbReference>
<evidence type="ECO:0000313" key="3">
    <source>
        <dbReference type="Proteomes" id="UP000245506"/>
    </source>
</evidence>
<dbReference type="InterPro" id="IPR014284">
    <property type="entry name" value="RNA_pol_sigma-70_dom"/>
</dbReference>
<dbReference type="Pfam" id="PF07638">
    <property type="entry name" value="Sigma70_ECF"/>
    <property type="match status" value="1"/>
</dbReference>
<dbReference type="InterPro" id="IPR013324">
    <property type="entry name" value="RNA_pol_sigma_r3/r4-like"/>
</dbReference>
<dbReference type="NCBIfam" id="TIGR02937">
    <property type="entry name" value="sigma70-ECF"/>
    <property type="match status" value="1"/>
</dbReference>
<proteinExistence type="predicted"/>
<dbReference type="NCBIfam" id="TIGR02999">
    <property type="entry name" value="Sig-70_X6"/>
    <property type="match status" value="1"/>
</dbReference>
<sequence length="175" mass="19941">MDLFAQSEHHSKLLETLYPEIKRLAAIQMSRERSNHTLCPTALVNEAYLKMSSEEGMIFNDKQHFLAVCGNCVRQILVSHARTKNAAKRGGGQVPVTLIEGIDDFQAETDMDVLLLDELLIRLETLDPVQVKVVELRFFSGMSNEEISDVLEISLSTVKRKWTMAKAWLYKEMNQ</sequence>
<dbReference type="Proteomes" id="UP000245506">
    <property type="component" value="Unassembled WGS sequence"/>
</dbReference>
<feature type="domain" description="RNA polymerase sigma-70 ECF-like HTH" evidence="1">
    <location>
        <begin position="8"/>
        <end position="174"/>
    </location>
</feature>
<comment type="caution">
    <text evidence="2">The sequence shown here is derived from an EMBL/GenBank/DDBJ whole genome shotgun (WGS) entry which is preliminary data.</text>
</comment>
<dbReference type="OrthoDB" id="128473at2"/>
<protein>
    <submittedName>
        <fullName evidence="2">RNA polymerase subunit sigma-70</fullName>
    </submittedName>
</protein>
<dbReference type="AlphaFoldDB" id="A0A317CDA7"/>